<keyword evidence="8" id="KW-1185">Reference proteome</keyword>
<dbReference type="SUPFAM" id="SSF110849">
    <property type="entry name" value="ParB/Sulfiredoxin"/>
    <property type="match status" value="1"/>
</dbReference>
<dbReference type="InterPro" id="IPR003115">
    <property type="entry name" value="ParB_N"/>
</dbReference>
<dbReference type="EC" id="2.1.1.-" evidence="5"/>
<evidence type="ECO:0000256" key="3">
    <source>
        <dbReference type="ARBA" id="ARBA00022679"/>
    </source>
</evidence>
<dbReference type="InterPro" id="IPR002941">
    <property type="entry name" value="DNA_methylase_N4/N6"/>
</dbReference>
<dbReference type="EMBL" id="BASZ01000037">
    <property type="protein sequence ID" value="GAD51218.1"/>
    <property type="molecule type" value="Genomic_DNA"/>
</dbReference>
<dbReference type="GO" id="GO:0005694">
    <property type="term" value="C:chromosome"/>
    <property type="evidence" value="ECO:0007669"/>
    <property type="project" value="TreeGrafter"/>
</dbReference>
<dbReference type="eggNOG" id="COG1475">
    <property type="taxonomic scope" value="Bacteria"/>
</dbReference>
<protein>
    <recommendedName>
        <fullName evidence="5">Methyltransferase</fullName>
        <ecNumber evidence="5">2.1.1.-</ecNumber>
    </recommendedName>
</protein>
<dbReference type="InterPro" id="IPR050336">
    <property type="entry name" value="Chromosome_partition/occlusion"/>
</dbReference>
<dbReference type="Pfam" id="PF02195">
    <property type="entry name" value="ParB_N"/>
    <property type="match status" value="1"/>
</dbReference>
<dbReference type="GO" id="GO:0045881">
    <property type="term" value="P:positive regulation of sporulation resulting in formation of a cellular spore"/>
    <property type="evidence" value="ECO:0007669"/>
    <property type="project" value="TreeGrafter"/>
</dbReference>
<comment type="similarity">
    <text evidence="1 5">Belongs to the N(4)/N(6)-methyltransferase family.</text>
</comment>
<dbReference type="PANTHER" id="PTHR33375">
    <property type="entry name" value="CHROMOSOME-PARTITIONING PROTEIN PARB-RELATED"/>
    <property type="match status" value="1"/>
</dbReference>
<dbReference type="CDD" id="cd16403">
    <property type="entry name" value="ParB_N_like_MT"/>
    <property type="match status" value="1"/>
</dbReference>
<proteinExistence type="inferred from homology"/>
<evidence type="ECO:0000256" key="1">
    <source>
        <dbReference type="ARBA" id="ARBA00006594"/>
    </source>
</evidence>
<feature type="domain" description="ParB-like N-terminal" evidence="6">
    <location>
        <begin position="7"/>
        <end position="93"/>
    </location>
</feature>
<dbReference type="SUPFAM" id="SSF53335">
    <property type="entry name" value="S-adenosyl-L-methionine-dependent methyltransferases"/>
    <property type="match status" value="1"/>
</dbReference>
<dbReference type="AlphaFoldDB" id="U3A8X9"/>
<keyword evidence="2 7" id="KW-0489">Methyltransferase</keyword>
<comment type="caution">
    <text evidence="7">The sequence shown here is derived from an EMBL/GenBank/DDBJ whole genome shotgun (WGS) entry which is preliminary data.</text>
</comment>
<evidence type="ECO:0000256" key="5">
    <source>
        <dbReference type="RuleBase" id="RU362026"/>
    </source>
</evidence>
<sequence>MAKLSIEYRPIGDLKPRPTNPRTHSKKQIEQIAASIHRFGFTNPVLIDDGNGVIAGHGRLEAAKLIGMDEVPTVRLSDMREAEIRAYVIADNRLAENAGWDRELLALEFAYLSALDIDLDVTITGFELPEIDILLDELHAAPAIDSDGADNSCPDMTDGPAVTRSGDLWVIGDHKLYCGDALEKASYDILMGDERAQMVFTDPPYNVPIEGHVSGLGRIRHREFAMASGEMTREEFIRFLVDGMTRLAAYSAEGALHFICMDWRHAHELLMAGDGVYDELKNICVWAKTNAGMGSLYRSQHELVFVFKSGTTAHINNVELGRHGRNRTNVWTYAGVNSFGQDRGDLALHPTVKPVDLVADAIRDCSHRNGIVLDAFGGSGTTLIAAERTGRFGRAIEIDPHYCDVIVRRMKQVCGIDAVLAGTSQSFADVEAERLAFLATEEVMA</sequence>
<dbReference type="GO" id="GO:0003677">
    <property type="term" value="F:DNA binding"/>
    <property type="evidence" value="ECO:0007669"/>
    <property type="project" value="InterPro"/>
</dbReference>
<dbReference type="InterPro" id="IPR029063">
    <property type="entry name" value="SAM-dependent_MTases_sf"/>
</dbReference>
<dbReference type="GO" id="GO:0009007">
    <property type="term" value="F:site-specific DNA-methyltransferase (adenine-specific) activity"/>
    <property type="evidence" value="ECO:0007669"/>
    <property type="project" value="UniProtKB-EC"/>
</dbReference>
<dbReference type="InterPro" id="IPR036086">
    <property type="entry name" value="ParB/Sulfiredoxin_sf"/>
</dbReference>
<accession>U3A8X9</accession>
<dbReference type="eggNOG" id="COG0863">
    <property type="taxonomic scope" value="Bacteria"/>
</dbReference>
<evidence type="ECO:0000313" key="7">
    <source>
        <dbReference type="EMBL" id="GAD51218.1"/>
    </source>
</evidence>
<dbReference type="InterPro" id="IPR015840">
    <property type="entry name" value="DNA_MeTrfase_ParB"/>
</dbReference>
<evidence type="ECO:0000259" key="6">
    <source>
        <dbReference type="SMART" id="SM00470"/>
    </source>
</evidence>
<dbReference type="PROSITE" id="PS00092">
    <property type="entry name" value="N6_MTASE"/>
    <property type="match status" value="1"/>
</dbReference>
<evidence type="ECO:0000313" key="8">
    <source>
        <dbReference type="Proteomes" id="UP000016568"/>
    </source>
</evidence>
<dbReference type="GO" id="GO:0007059">
    <property type="term" value="P:chromosome segregation"/>
    <property type="evidence" value="ECO:0007669"/>
    <property type="project" value="TreeGrafter"/>
</dbReference>
<organism evidence="7 8">
    <name type="scientific">Caenibius tardaugens NBRC 16725</name>
    <dbReference type="NCBI Taxonomy" id="1219035"/>
    <lineage>
        <taxon>Bacteria</taxon>
        <taxon>Pseudomonadati</taxon>
        <taxon>Pseudomonadota</taxon>
        <taxon>Alphaproteobacteria</taxon>
        <taxon>Sphingomonadales</taxon>
        <taxon>Erythrobacteraceae</taxon>
        <taxon>Caenibius</taxon>
    </lineage>
</organism>
<name>U3A8X9_9SPHN</name>
<dbReference type="Gene3D" id="3.40.50.150">
    <property type="entry name" value="Vaccinia Virus protein VP39"/>
    <property type="match status" value="1"/>
</dbReference>
<dbReference type="OrthoDB" id="7806498at2"/>
<reference evidence="7 8" key="1">
    <citation type="submission" date="2013-09" db="EMBL/GenBank/DDBJ databases">
        <title>Whole genome shotgun sequence of Novosphingobium tardaugens NBRC 16725.</title>
        <authorList>
            <person name="Isaki S."/>
            <person name="Hosoyama A."/>
            <person name="Tsuchikane K."/>
            <person name="Katsumata H."/>
            <person name="Ando Y."/>
            <person name="Yamazaki S."/>
            <person name="Fujita N."/>
        </authorList>
    </citation>
    <scope>NUCLEOTIDE SEQUENCE [LARGE SCALE GENOMIC DNA]</scope>
    <source>
        <strain evidence="7 8">NBRC 16725</strain>
    </source>
</reference>
<evidence type="ECO:0000256" key="2">
    <source>
        <dbReference type="ARBA" id="ARBA00022603"/>
    </source>
</evidence>
<dbReference type="PRINTS" id="PR00508">
    <property type="entry name" value="S21N4MTFRASE"/>
</dbReference>
<dbReference type="InterPro" id="IPR001091">
    <property type="entry name" value="RM_Methyltransferase"/>
</dbReference>
<dbReference type="Pfam" id="PF01555">
    <property type="entry name" value="N6_N4_Mtase"/>
    <property type="match status" value="1"/>
</dbReference>
<dbReference type="PANTHER" id="PTHR33375:SF1">
    <property type="entry name" value="CHROMOSOME-PARTITIONING PROTEIN PARB-RELATED"/>
    <property type="match status" value="1"/>
</dbReference>
<gene>
    <name evidence="7" type="ORF">NT2_37_00020</name>
</gene>
<dbReference type="SMART" id="SM00470">
    <property type="entry name" value="ParB"/>
    <property type="match status" value="1"/>
</dbReference>
<dbReference type="RefSeq" id="WP_021692036.1">
    <property type="nucleotide sequence ID" value="NZ_BASZ01000037.1"/>
</dbReference>
<dbReference type="GO" id="GO:0032259">
    <property type="term" value="P:methylation"/>
    <property type="evidence" value="ECO:0007669"/>
    <property type="project" value="UniProtKB-KW"/>
</dbReference>
<dbReference type="GO" id="GO:0008170">
    <property type="term" value="F:N-methyltransferase activity"/>
    <property type="evidence" value="ECO:0007669"/>
    <property type="project" value="InterPro"/>
</dbReference>
<keyword evidence="3 7" id="KW-0808">Transferase</keyword>
<dbReference type="InterPro" id="IPR002052">
    <property type="entry name" value="DNA_methylase_N6_adenine_CS"/>
</dbReference>
<dbReference type="Gene3D" id="3.90.1530.10">
    <property type="entry name" value="Conserved hypothetical protein from pyrococcus furiosus pfu- 392566-001, ParB domain"/>
    <property type="match status" value="1"/>
</dbReference>
<dbReference type="Proteomes" id="UP000016568">
    <property type="component" value="Unassembled WGS sequence"/>
</dbReference>
<evidence type="ECO:0000256" key="4">
    <source>
        <dbReference type="ARBA" id="ARBA00047942"/>
    </source>
</evidence>
<dbReference type="KEGG" id="ntd:EGO55_03815"/>
<dbReference type="PIRSF" id="PIRSF036758">
    <property type="entry name" value="Aden_M_ParB"/>
    <property type="match status" value="1"/>
</dbReference>
<comment type="catalytic activity">
    <reaction evidence="4">
        <text>a 2'-deoxyadenosine in DNA + S-adenosyl-L-methionine = an N(6)-methyl-2'-deoxyadenosine in DNA + S-adenosyl-L-homocysteine + H(+)</text>
        <dbReference type="Rhea" id="RHEA:15197"/>
        <dbReference type="Rhea" id="RHEA-COMP:12418"/>
        <dbReference type="Rhea" id="RHEA-COMP:12419"/>
        <dbReference type="ChEBI" id="CHEBI:15378"/>
        <dbReference type="ChEBI" id="CHEBI:57856"/>
        <dbReference type="ChEBI" id="CHEBI:59789"/>
        <dbReference type="ChEBI" id="CHEBI:90615"/>
        <dbReference type="ChEBI" id="CHEBI:90616"/>
        <dbReference type="EC" id="2.1.1.72"/>
    </reaction>
</comment>